<dbReference type="EC" id="2.7.11.1" evidence="1"/>
<protein>
    <recommendedName>
        <fullName evidence="1">non-specific serine/threonine protein kinase</fullName>
        <ecNumber evidence="1">2.7.11.1</ecNumber>
    </recommendedName>
</protein>
<dbReference type="PROSITE" id="PS00107">
    <property type="entry name" value="PROTEIN_KINASE_ATP"/>
    <property type="match status" value="1"/>
</dbReference>
<evidence type="ECO:0000313" key="14">
    <source>
        <dbReference type="Proteomes" id="UP001605036"/>
    </source>
</evidence>
<keyword evidence="14" id="KW-1185">Reference proteome</keyword>
<feature type="signal peptide" evidence="11">
    <location>
        <begin position="1"/>
        <end position="20"/>
    </location>
</feature>
<dbReference type="EMBL" id="JBHFFA010000003">
    <property type="protein sequence ID" value="KAL2635664.1"/>
    <property type="molecule type" value="Genomic_DNA"/>
</dbReference>
<keyword evidence="6 9" id="KW-0067">ATP-binding</keyword>
<dbReference type="GO" id="GO:0004674">
    <property type="term" value="F:protein serine/threonine kinase activity"/>
    <property type="evidence" value="ECO:0007669"/>
    <property type="project" value="UniProtKB-KW"/>
</dbReference>
<dbReference type="PROSITE" id="PS00108">
    <property type="entry name" value="PROTEIN_KINASE_ST"/>
    <property type="match status" value="1"/>
</dbReference>
<feature type="region of interest" description="Disordered" evidence="10">
    <location>
        <begin position="536"/>
        <end position="596"/>
    </location>
</feature>
<feature type="domain" description="Protein kinase" evidence="12">
    <location>
        <begin position="250"/>
        <end position="526"/>
    </location>
</feature>
<dbReference type="InterPro" id="IPR017441">
    <property type="entry name" value="Protein_kinase_ATP_BS"/>
</dbReference>
<dbReference type="FunFam" id="3.30.200.20:FF:001335">
    <property type="entry name" value="Calmodulin-binding receptor-like cytoplasmic kinase 2"/>
    <property type="match status" value="1"/>
</dbReference>
<organism evidence="13 14">
    <name type="scientific">Riccia fluitans</name>
    <dbReference type="NCBI Taxonomy" id="41844"/>
    <lineage>
        <taxon>Eukaryota</taxon>
        <taxon>Viridiplantae</taxon>
        <taxon>Streptophyta</taxon>
        <taxon>Embryophyta</taxon>
        <taxon>Marchantiophyta</taxon>
        <taxon>Marchantiopsida</taxon>
        <taxon>Marchantiidae</taxon>
        <taxon>Marchantiales</taxon>
        <taxon>Ricciaceae</taxon>
        <taxon>Riccia</taxon>
    </lineage>
</organism>
<reference evidence="13 14" key="1">
    <citation type="submission" date="2024-09" db="EMBL/GenBank/DDBJ databases">
        <title>Chromosome-scale assembly of Riccia fluitans.</title>
        <authorList>
            <person name="Paukszto L."/>
            <person name="Sawicki J."/>
            <person name="Karawczyk K."/>
            <person name="Piernik-Szablinska J."/>
            <person name="Szczecinska M."/>
            <person name="Mazdziarz M."/>
        </authorList>
    </citation>
    <scope>NUCLEOTIDE SEQUENCE [LARGE SCALE GENOMIC DNA]</scope>
    <source>
        <strain evidence="13">Rf_01</strain>
        <tissue evidence="13">Aerial parts of the thallus</tissue>
    </source>
</reference>
<comment type="catalytic activity">
    <reaction evidence="8">
        <text>L-seryl-[protein] + ATP = O-phospho-L-seryl-[protein] + ADP + H(+)</text>
        <dbReference type="Rhea" id="RHEA:17989"/>
        <dbReference type="Rhea" id="RHEA-COMP:9863"/>
        <dbReference type="Rhea" id="RHEA-COMP:11604"/>
        <dbReference type="ChEBI" id="CHEBI:15378"/>
        <dbReference type="ChEBI" id="CHEBI:29999"/>
        <dbReference type="ChEBI" id="CHEBI:30616"/>
        <dbReference type="ChEBI" id="CHEBI:83421"/>
        <dbReference type="ChEBI" id="CHEBI:456216"/>
        <dbReference type="EC" id="2.7.11.1"/>
    </reaction>
</comment>
<dbReference type="FunFam" id="1.10.510.10:FF:000300">
    <property type="entry name" value="Calmodulin-binding receptor-like cytoplasmic kinase 3"/>
    <property type="match status" value="1"/>
</dbReference>
<keyword evidence="11" id="KW-0732">Signal</keyword>
<keyword evidence="4 9" id="KW-0547">Nucleotide-binding</keyword>
<feature type="compositionally biased region" description="Low complexity" evidence="10">
    <location>
        <begin position="563"/>
        <end position="583"/>
    </location>
</feature>
<sequence>MKTSLERIFVAIQLVALALASDQGAWHASELCSLQDVARFCEPFLRGYNGDANLCCQALALASDKGCFCSELPSSKLWAPLGGDGLCQFQFSWAHSEQCSNSAELPTKGLELDGIPSRRQLIDADFSSESVEHPGTSEENVGEEKSKEEPLGGKGFPGVLAAGMGASFLLSCALICPCWRPTKKDEVSQVFASDSSKTGLSISTNHDQNSRSLSVSSSSYRVYTQPGHPGPGTGALTFTMAELMKVTGNFSPSHKIGQGGFGTVYKGKLRDGTVVAVKRAKKDAFETRLSVEFQNELDMLSQVDHLNLVKLIGYLEEEHERILVVEYVPNGNLREHLDGAHGTFLDMATRLDIAIDVAHALTYLHLYADRPIIHRDVKSSNILLTDTFRAKVADFGFSRTGPTDQGATHVSTQVKGTAGYLDPEYLTTYQLNQKSDVYSFGILVIEIFTGRRPIELKRPGDERVTVRWAFKKFVEGKVMEILDPRIEQTHAIYMIMERLAELAFACSAPTKSDRPSMKKAQEALWNIRKEYQAQLANDPGRSPSHTTSHTSRATFSIPETDSRSSPNLLSPRLGSSPNSRLSPTTSNMSSQNLSAI</sequence>
<evidence type="ECO:0000256" key="2">
    <source>
        <dbReference type="ARBA" id="ARBA00022527"/>
    </source>
</evidence>
<evidence type="ECO:0000256" key="5">
    <source>
        <dbReference type="ARBA" id="ARBA00022777"/>
    </source>
</evidence>
<dbReference type="PANTHER" id="PTHR46008">
    <property type="entry name" value="LEAF RUST 10 DISEASE-RESISTANCE LOCUS RECEPTOR-LIKE PROTEIN KINASE-LIKE 1.4"/>
    <property type="match status" value="1"/>
</dbReference>
<dbReference type="CDD" id="cd14066">
    <property type="entry name" value="STKc_IRAK"/>
    <property type="match status" value="1"/>
</dbReference>
<name>A0ABD1Z0P3_9MARC</name>
<comment type="catalytic activity">
    <reaction evidence="7">
        <text>L-threonyl-[protein] + ATP = O-phospho-L-threonyl-[protein] + ADP + H(+)</text>
        <dbReference type="Rhea" id="RHEA:46608"/>
        <dbReference type="Rhea" id="RHEA-COMP:11060"/>
        <dbReference type="Rhea" id="RHEA-COMP:11605"/>
        <dbReference type="ChEBI" id="CHEBI:15378"/>
        <dbReference type="ChEBI" id="CHEBI:30013"/>
        <dbReference type="ChEBI" id="CHEBI:30616"/>
        <dbReference type="ChEBI" id="CHEBI:61977"/>
        <dbReference type="ChEBI" id="CHEBI:456216"/>
        <dbReference type="EC" id="2.7.11.1"/>
    </reaction>
</comment>
<feature type="compositionally biased region" description="Polar residues" evidence="10">
    <location>
        <begin position="584"/>
        <end position="596"/>
    </location>
</feature>
<gene>
    <name evidence="13" type="ORF">R1flu_007143</name>
</gene>
<dbReference type="Gene3D" id="1.10.510.10">
    <property type="entry name" value="Transferase(Phosphotransferase) domain 1"/>
    <property type="match status" value="1"/>
</dbReference>
<dbReference type="AlphaFoldDB" id="A0ABD1Z0P3"/>
<evidence type="ECO:0000256" key="3">
    <source>
        <dbReference type="ARBA" id="ARBA00022679"/>
    </source>
</evidence>
<dbReference type="PROSITE" id="PS50011">
    <property type="entry name" value="PROTEIN_KINASE_DOM"/>
    <property type="match status" value="1"/>
</dbReference>
<evidence type="ECO:0000256" key="1">
    <source>
        <dbReference type="ARBA" id="ARBA00012513"/>
    </source>
</evidence>
<dbReference type="Proteomes" id="UP001605036">
    <property type="component" value="Unassembled WGS sequence"/>
</dbReference>
<keyword evidence="3" id="KW-0808">Transferase</keyword>
<evidence type="ECO:0000256" key="11">
    <source>
        <dbReference type="SAM" id="SignalP"/>
    </source>
</evidence>
<dbReference type="GO" id="GO:0005524">
    <property type="term" value="F:ATP binding"/>
    <property type="evidence" value="ECO:0007669"/>
    <property type="project" value="UniProtKB-UniRule"/>
</dbReference>
<dbReference type="Pfam" id="PF07714">
    <property type="entry name" value="PK_Tyr_Ser-Thr"/>
    <property type="match status" value="1"/>
</dbReference>
<evidence type="ECO:0000256" key="8">
    <source>
        <dbReference type="ARBA" id="ARBA00048679"/>
    </source>
</evidence>
<evidence type="ECO:0000256" key="4">
    <source>
        <dbReference type="ARBA" id="ARBA00022741"/>
    </source>
</evidence>
<comment type="caution">
    <text evidence="13">The sequence shown here is derived from an EMBL/GenBank/DDBJ whole genome shotgun (WGS) entry which is preliminary data.</text>
</comment>
<evidence type="ECO:0000256" key="6">
    <source>
        <dbReference type="ARBA" id="ARBA00022840"/>
    </source>
</evidence>
<dbReference type="SMART" id="SM00220">
    <property type="entry name" value="S_TKc"/>
    <property type="match status" value="1"/>
</dbReference>
<evidence type="ECO:0000256" key="10">
    <source>
        <dbReference type="SAM" id="MobiDB-lite"/>
    </source>
</evidence>
<evidence type="ECO:0000259" key="12">
    <source>
        <dbReference type="PROSITE" id="PS50011"/>
    </source>
</evidence>
<feature type="region of interest" description="Disordered" evidence="10">
    <location>
        <begin position="126"/>
        <end position="153"/>
    </location>
</feature>
<evidence type="ECO:0000313" key="13">
    <source>
        <dbReference type="EMBL" id="KAL2635664.1"/>
    </source>
</evidence>
<dbReference type="InterPro" id="IPR001245">
    <property type="entry name" value="Ser-Thr/Tyr_kinase_cat_dom"/>
</dbReference>
<dbReference type="Gene3D" id="3.30.200.20">
    <property type="entry name" value="Phosphorylase Kinase, domain 1"/>
    <property type="match status" value="1"/>
</dbReference>
<dbReference type="SUPFAM" id="SSF56112">
    <property type="entry name" value="Protein kinase-like (PK-like)"/>
    <property type="match status" value="1"/>
</dbReference>
<proteinExistence type="predicted"/>
<accession>A0ABD1Z0P3</accession>
<dbReference type="InterPro" id="IPR000719">
    <property type="entry name" value="Prot_kinase_dom"/>
</dbReference>
<evidence type="ECO:0000256" key="7">
    <source>
        <dbReference type="ARBA" id="ARBA00047899"/>
    </source>
</evidence>
<keyword evidence="5" id="KW-0418">Kinase</keyword>
<dbReference type="InterPro" id="IPR011009">
    <property type="entry name" value="Kinase-like_dom_sf"/>
</dbReference>
<keyword evidence="2" id="KW-0723">Serine/threonine-protein kinase</keyword>
<dbReference type="InterPro" id="IPR008271">
    <property type="entry name" value="Ser/Thr_kinase_AS"/>
</dbReference>
<dbReference type="PANTHER" id="PTHR46008:SF48">
    <property type="entry name" value="PROTEIN KINASE DOMAIN-CONTAINING PROTEIN"/>
    <property type="match status" value="1"/>
</dbReference>
<evidence type="ECO:0000256" key="9">
    <source>
        <dbReference type="PROSITE-ProRule" id="PRU10141"/>
    </source>
</evidence>
<feature type="binding site" evidence="9">
    <location>
        <position position="282"/>
    </location>
    <ligand>
        <name>ATP</name>
        <dbReference type="ChEBI" id="CHEBI:30616"/>
    </ligand>
</feature>
<feature type="compositionally biased region" description="Basic and acidic residues" evidence="10">
    <location>
        <begin position="130"/>
        <end position="151"/>
    </location>
</feature>
<feature type="chain" id="PRO_5044852274" description="non-specific serine/threonine protein kinase" evidence="11">
    <location>
        <begin position="21"/>
        <end position="596"/>
    </location>
</feature>